<name>A0A444S652_VERDA</name>
<reference evidence="1 2" key="1">
    <citation type="submission" date="2018-12" db="EMBL/GenBank/DDBJ databases">
        <title>Genome of Verticillium dahliae isolate Getta Getta.</title>
        <authorList>
            <person name="Gardiner D.M."/>
        </authorList>
    </citation>
    <scope>NUCLEOTIDE SEQUENCE [LARGE SCALE GENOMIC DNA]</scope>
    <source>
        <strain evidence="1 2">Getta Getta</strain>
    </source>
</reference>
<comment type="caution">
    <text evidence="1">The sequence shown here is derived from an EMBL/GenBank/DDBJ whole genome shotgun (WGS) entry which is preliminary data.</text>
</comment>
<proteinExistence type="predicted"/>
<dbReference type="AlphaFoldDB" id="A0A444S652"/>
<sequence length="208" mass="23370">MNRESVHRQDPFGAVGGCVMYDHGISGAFAPSVPVASTSFGNLQDDQDTLNHETPDALLEYRLEPALAGTLVPTHNVAPTLNTTGSWFYPIPTWDDRLWACTSAIEWEKQRMIYPPQITMPTFADLFTSEETFQSYCKDLEEPARIIVMSTVFSEEKKLQRDAQGWLHQRILKQHGSHRQNMVLNSKSAISGRYKSSLAAPRSSLALR</sequence>
<evidence type="ECO:0000313" key="1">
    <source>
        <dbReference type="EMBL" id="RXG48886.1"/>
    </source>
</evidence>
<accession>A0A444S652</accession>
<organism evidence="1 2">
    <name type="scientific">Verticillium dahliae</name>
    <name type="common">Verticillium wilt</name>
    <dbReference type="NCBI Taxonomy" id="27337"/>
    <lineage>
        <taxon>Eukaryota</taxon>
        <taxon>Fungi</taxon>
        <taxon>Dikarya</taxon>
        <taxon>Ascomycota</taxon>
        <taxon>Pezizomycotina</taxon>
        <taxon>Sordariomycetes</taxon>
        <taxon>Hypocreomycetidae</taxon>
        <taxon>Glomerellales</taxon>
        <taxon>Plectosphaerellaceae</taxon>
        <taxon>Verticillium</taxon>
    </lineage>
</organism>
<gene>
    <name evidence="1" type="ORF">VDGE_30371</name>
</gene>
<dbReference type="Proteomes" id="UP000288725">
    <property type="component" value="Unassembled WGS sequence"/>
</dbReference>
<dbReference type="EMBL" id="RSDZ01000020">
    <property type="protein sequence ID" value="RXG48886.1"/>
    <property type="molecule type" value="Genomic_DNA"/>
</dbReference>
<evidence type="ECO:0000313" key="2">
    <source>
        <dbReference type="Proteomes" id="UP000288725"/>
    </source>
</evidence>
<protein>
    <submittedName>
        <fullName evidence="1">Uncharacterized protein</fullName>
    </submittedName>
</protein>